<dbReference type="AlphaFoldDB" id="A0AAW2MJ58"/>
<organism evidence="1">
    <name type="scientific">Sesamum angustifolium</name>
    <dbReference type="NCBI Taxonomy" id="2727405"/>
    <lineage>
        <taxon>Eukaryota</taxon>
        <taxon>Viridiplantae</taxon>
        <taxon>Streptophyta</taxon>
        <taxon>Embryophyta</taxon>
        <taxon>Tracheophyta</taxon>
        <taxon>Spermatophyta</taxon>
        <taxon>Magnoliopsida</taxon>
        <taxon>eudicotyledons</taxon>
        <taxon>Gunneridae</taxon>
        <taxon>Pentapetalae</taxon>
        <taxon>asterids</taxon>
        <taxon>lamiids</taxon>
        <taxon>Lamiales</taxon>
        <taxon>Pedaliaceae</taxon>
        <taxon>Sesamum</taxon>
    </lineage>
</organism>
<protein>
    <submittedName>
        <fullName evidence="1">Uncharacterized protein</fullName>
    </submittedName>
</protein>
<gene>
    <name evidence="1" type="ORF">Sangu_1699900</name>
</gene>
<sequence>MTVKVGMFVTMTTQPPFDKEPDMPVAKVGSLDFHGFISDLEASSSATKKKDASAILTGLRQEETLSAKTDALPAKIEALSGRPENFMCWIVSNN</sequence>
<reference evidence="1" key="2">
    <citation type="journal article" date="2024" name="Plant">
        <title>Genomic evolution and insights into agronomic trait innovations of Sesamum species.</title>
        <authorList>
            <person name="Miao H."/>
            <person name="Wang L."/>
            <person name="Qu L."/>
            <person name="Liu H."/>
            <person name="Sun Y."/>
            <person name="Le M."/>
            <person name="Wang Q."/>
            <person name="Wei S."/>
            <person name="Zheng Y."/>
            <person name="Lin W."/>
            <person name="Duan Y."/>
            <person name="Cao H."/>
            <person name="Xiong S."/>
            <person name="Wang X."/>
            <person name="Wei L."/>
            <person name="Li C."/>
            <person name="Ma Q."/>
            <person name="Ju M."/>
            <person name="Zhao R."/>
            <person name="Li G."/>
            <person name="Mu C."/>
            <person name="Tian Q."/>
            <person name="Mei H."/>
            <person name="Zhang T."/>
            <person name="Gao T."/>
            <person name="Zhang H."/>
        </authorList>
    </citation>
    <scope>NUCLEOTIDE SEQUENCE</scope>
    <source>
        <strain evidence="1">G01</strain>
    </source>
</reference>
<reference evidence="1" key="1">
    <citation type="submission" date="2020-06" db="EMBL/GenBank/DDBJ databases">
        <authorList>
            <person name="Li T."/>
            <person name="Hu X."/>
            <person name="Zhang T."/>
            <person name="Song X."/>
            <person name="Zhang H."/>
            <person name="Dai N."/>
            <person name="Sheng W."/>
            <person name="Hou X."/>
            <person name="Wei L."/>
        </authorList>
    </citation>
    <scope>NUCLEOTIDE SEQUENCE</scope>
    <source>
        <strain evidence="1">G01</strain>
        <tissue evidence="1">Leaf</tissue>
    </source>
</reference>
<comment type="caution">
    <text evidence="1">The sequence shown here is derived from an EMBL/GenBank/DDBJ whole genome shotgun (WGS) entry which is preliminary data.</text>
</comment>
<proteinExistence type="predicted"/>
<dbReference type="EMBL" id="JACGWK010000010">
    <property type="protein sequence ID" value="KAL0331544.1"/>
    <property type="molecule type" value="Genomic_DNA"/>
</dbReference>
<evidence type="ECO:0000313" key="1">
    <source>
        <dbReference type="EMBL" id="KAL0331544.1"/>
    </source>
</evidence>
<name>A0AAW2MJ58_9LAMI</name>
<accession>A0AAW2MJ58</accession>